<sequence length="291" mass="31482">MWRPGAISRRSFFALAGAGFGAAVVVAACGSQRKQISEVRTASKWFSDQTIVANQGPQRTIWSFSDGEGNLGGLSPESIEVAIADAEGRTIHQTMVGRHVDGVAMPYYPVIVPFQTAGMHEFQFDLGRQGRYVGYAAPGRRGSSTIFWPGDRFPEVQTPTASNSRGVDPICTRSPACPFHEVSLDDSLASTRATLLIVSTPAFCGTKWMCGPVLENLIDHVNGGISGLDVIHAEVYANPSSDNLGPLSPMVEAAGVSYEPFMFLLDERGVVLRRLDHIWDNAELRDLLLLA</sequence>
<dbReference type="AlphaFoldDB" id="A0A381NZ92"/>
<organism evidence="1">
    <name type="scientific">marine metagenome</name>
    <dbReference type="NCBI Taxonomy" id="408172"/>
    <lineage>
        <taxon>unclassified sequences</taxon>
        <taxon>metagenomes</taxon>
        <taxon>ecological metagenomes</taxon>
    </lineage>
</organism>
<dbReference type="EMBL" id="UINC01000666">
    <property type="protein sequence ID" value="SUZ59228.1"/>
    <property type="molecule type" value="Genomic_DNA"/>
</dbReference>
<accession>A0A381NZ92</accession>
<dbReference type="PROSITE" id="PS51257">
    <property type="entry name" value="PROKAR_LIPOPROTEIN"/>
    <property type="match status" value="1"/>
</dbReference>
<gene>
    <name evidence="1" type="ORF">METZ01_LOCUS12082</name>
</gene>
<reference evidence="1" key="1">
    <citation type="submission" date="2018-05" db="EMBL/GenBank/DDBJ databases">
        <authorList>
            <person name="Lanie J.A."/>
            <person name="Ng W.-L."/>
            <person name="Kazmierczak K.M."/>
            <person name="Andrzejewski T.M."/>
            <person name="Davidsen T.M."/>
            <person name="Wayne K.J."/>
            <person name="Tettelin H."/>
            <person name="Glass J.I."/>
            <person name="Rusch D."/>
            <person name="Podicherti R."/>
            <person name="Tsui H.-C.T."/>
            <person name="Winkler M.E."/>
        </authorList>
    </citation>
    <scope>NUCLEOTIDE SEQUENCE</scope>
</reference>
<evidence type="ECO:0000313" key="1">
    <source>
        <dbReference type="EMBL" id="SUZ59228.1"/>
    </source>
</evidence>
<protein>
    <recommendedName>
        <fullName evidence="2">Thioredoxin domain-containing protein</fullName>
    </recommendedName>
</protein>
<name>A0A381NZ92_9ZZZZ</name>
<proteinExistence type="predicted"/>
<evidence type="ECO:0008006" key="2">
    <source>
        <dbReference type="Google" id="ProtNLM"/>
    </source>
</evidence>